<protein>
    <submittedName>
        <fullName evidence="5">Ras-related protein Rab-39B</fullName>
    </submittedName>
</protein>
<keyword evidence="6" id="KW-1185">Reference proteome</keyword>
<dbReference type="FunFam" id="3.40.50.300:FF:001447">
    <property type="entry name" value="Ras-related protein Rab-1B"/>
    <property type="match status" value="1"/>
</dbReference>
<dbReference type="GO" id="GO:0015031">
    <property type="term" value="P:protein transport"/>
    <property type="evidence" value="ECO:0007669"/>
    <property type="project" value="UniProtKB-KW"/>
</dbReference>
<reference evidence="5 6" key="1">
    <citation type="journal article" date="2023" name="BMC Biol.">
        <title>The compact genome of the sponge Oopsacas minuta (Hexactinellida) is lacking key metazoan core genes.</title>
        <authorList>
            <person name="Santini S."/>
            <person name="Schenkelaars Q."/>
            <person name="Jourda C."/>
            <person name="Duchesne M."/>
            <person name="Belahbib H."/>
            <person name="Rocher C."/>
            <person name="Selva M."/>
            <person name="Riesgo A."/>
            <person name="Vervoort M."/>
            <person name="Leys S.P."/>
            <person name="Kodjabachian L."/>
            <person name="Le Bivic A."/>
            <person name="Borchiellini C."/>
            <person name="Claverie J.M."/>
            <person name="Renard E."/>
        </authorList>
    </citation>
    <scope>NUCLEOTIDE SEQUENCE [LARGE SCALE GENOMIC DNA]</scope>
    <source>
        <strain evidence="5">SPO-2</strain>
    </source>
</reference>
<evidence type="ECO:0000313" key="5">
    <source>
        <dbReference type="EMBL" id="KAI6661233.1"/>
    </source>
</evidence>
<organism evidence="5 6">
    <name type="scientific">Oopsacas minuta</name>
    <dbReference type="NCBI Taxonomy" id="111878"/>
    <lineage>
        <taxon>Eukaryota</taxon>
        <taxon>Metazoa</taxon>
        <taxon>Porifera</taxon>
        <taxon>Hexactinellida</taxon>
        <taxon>Hexasterophora</taxon>
        <taxon>Lyssacinosida</taxon>
        <taxon>Leucopsacidae</taxon>
        <taxon>Oopsacas</taxon>
    </lineage>
</organism>
<sequence length="244" mass="27518">MIEINTISDRTNIQESNVIDGIASSHDIPKARVILIGDSGTGKTSLVKQLATGVFEPMCSPTIGIDYHLHIFTQNELEGLKPTDSRLAVDIWDSAGQERFRSLSSSYFRNISGVLLVFDLNNPKTFWKLEEWINYVYENTSEDTFVMLLVGNKCDLDRKVPRDEIDKFSTNKNIPYIETSSTDTIKTQMMFQQLGDAIIKKGHFRGVEGGLMPAEDIKVNLPDKAIIQARSNSKCCFTNRRNMT</sequence>
<accession>A0AAV7KJ02</accession>
<dbReference type="InterPro" id="IPR027417">
    <property type="entry name" value="P-loop_NTPase"/>
</dbReference>
<dbReference type="SMART" id="SM00174">
    <property type="entry name" value="RHO"/>
    <property type="match status" value="1"/>
</dbReference>
<dbReference type="InterPro" id="IPR025662">
    <property type="entry name" value="Sigma_54_int_dom_ATP-bd_1"/>
</dbReference>
<dbReference type="Gene3D" id="3.40.50.300">
    <property type="entry name" value="P-loop containing nucleotide triphosphate hydrolases"/>
    <property type="match status" value="1"/>
</dbReference>
<dbReference type="EMBL" id="JAKMXF010000018">
    <property type="protein sequence ID" value="KAI6661233.1"/>
    <property type="molecule type" value="Genomic_DNA"/>
</dbReference>
<evidence type="ECO:0000256" key="2">
    <source>
        <dbReference type="ARBA" id="ARBA00022741"/>
    </source>
</evidence>
<dbReference type="AlphaFoldDB" id="A0AAV7KJ02"/>
<keyword evidence="4" id="KW-0342">GTP-binding</keyword>
<keyword evidence="1" id="KW-0813">Transport</keyword>
<dbReference type="NCBIfam" id="TIGR00231">
    <property type="entry name" value="small_GTP"/>
    <property type="match status" value="1"/>
</dbReference>
<dbReference type="PROSITE" id="PS51419">
    <property type="entry name" value="RAB"/>
    <property type="match status" value="1"/>
</dbReference>
<dbReference type="SUPFAM" id="SSF52540">
    <property type="entry name" value="P-loop containing nucleoside triphosphate hydrolases"/>
    <property type="match status" value="1"/>
</dbReference>
<dbReference type="InterPro" id="IPR001806">
    <property type="entry name" value="Small_GTPase"/>
</dbReference>
<proteinExistence type="predicted"/>
<gene>
    <name evidence="5" type="ORF">LOD99_10103</name>
</gene>
<dbReference type="InterPro" id="IPR005225">
    <property type="entry name" value="Small_GTP-bd"/>
</dbReference>
<dbReference type="PROSITE" id="PS00675">
    <property type="entry name" value="SIGMA54_INTERACT_1"/>
    <property type="match status" value="1"/>
</dbReference>
<dbReference type="PRINTS" id="PR00449">
    <property type="entry name" value="RASTRNSFRMNG"/>
</dbReference>
<dbReference type="SMART" id="SM00175">
    <property type="entry name" value="RAB"/>
    <property type="match status" value="1"/>
</dbReference>
<evidence type="ECO:0000256" key="4">
    <source>
        <dbReference type="ARBA" id="ARBA00023134"/>
    </source>
</evidence>
<evidence type="ECO:0000313" key="6">
    <source>
        <dbReference type="Proteomes" id="UP001165289"/>
    </source>
</evidence>
<dbReference type="SMART" id="SM00173">
    <property type="entry name" value="RAS"/>
    <property type="match status" value="1"/>
</dbReference>
<evidence type="ECO:0000256" key="1">
    <source>
        <dbReference type="ARBA" id="ARBA00022448"/>
    </source>
</evidence>
<keyword evidence="3" id="KW-0653">Protein transport</keyword>
<dbReference type="GO" id="GO:0003924">
    <property type="term" value="F:GTPase activity"/>
    <property type="evidence" value="ECO:0007669"/>
    <property type="project" value="InterPro"/>
</dbReference>
<dbReference type="Pfam" id="PF00071">
    <property type="entry name" value="Ras"/>
    <property type="match status" value="1"/>
</dbReference>
<dbReference type="GO" id="GO:0005525">
    <property type="term" value="F:GTP binding"/>
    <property type="evidence" value="ECO:0007669"/>
    <property type="project" value="UniProtKB-KW"/>
</dbReference>
<dbReference type="InterPro" id="IPR050227">
    <property type="entry name" value="Rab"/>
</dbReference>
<comment type="caution">
    <text evidence="5">The sequence shown here is derived from an EMBL/GenBank/DDBJ whole genome shotgun (WGS) entry which is preliminary data.</text>
</comment>
<dbReference type="Proteomes" id="UP001165289">
    <property type="component" value="Unassembled WGS sequence"/>
</dbReference>
<keyword evidence="2" id="KW-0547">Nucleotide-binding</keyword>
<evidence type="ECO:0000256" key="3">
    <source>
        <dbReference type="ARBA" id="ARBA00022927"/>
    </source>
</evidence>
<dbReference type="PANTHER" id="PTHR47977">
    <property type="entry name" value="RAS-RELATED PROTEIN RAB"/>
    <property type="match status" value="1"/>
</dbReference>
<dbReference type="CDD" id="cd00154">
    <property type="entry name" value="Rab"/>
    <property type="match status" value="1"/>
</dbReference>
<dbReference type="PROSITE" id="PS51421">
    <property type="entry name" value="RAS"/>
    <property type="match status" value="1"/>
</dbReference>
<dbReference type="SMART" id="SM00176">
    <property type="entry name" value="RAN"/>
    <property type="match status" value="1"/>
</dbReference>
<name>A0AAV7KJ02_9METZ</name>